<evidence type="ECO:0000256" key="14">
    <source>
        <dbReference type="ARBA" id="ARBA00042864"/>
    </source>
</evidence>
<dbReference type="SUPFAM" id="SSF56059">
    <property type="entry name" value="Glutathione synthetase ATP-binding domain-like"/>
    <property type="match status" value="1"/>
</dbReference>
<protein>
    <recommendedName>
        <fullName evidence="4 15">Phosphoribosylamine--glycine ligase</fullName>
        <ecNumber evidence="4 15">6.3.4.13</ecNumber>
    </recommendedName>
    <alternativeName>
        <fullName evidence="15">GARS</fullName>
    </alternativeName>
    <alternativeName>
        <fullName evidence="13 15">Glycinamide ribonucleotide synthetase</fullName>
    </alternativeName>
    <alternativeName>
        <fullName evidence="14 15">Phosphoribosylglycinamide synthetase</fullName>
    </alternativeName>
</protein>
<keyword evidence="7 16" id="KW-0547">Nucleotide-binding</keyword>
<dbReference type="AlphaFoldDB" id="A0A6N9TQX6"/>
<proteinExistence type="inferred from homology"/>
<dbReference type="SUPFAM" id="SSF52440">
    <property type="entry name" value="PreATP-grasp domain"/>
    <property type="match status" value="1"/>
</dbReference>
<dbReference type="PROSITE" id="PS50975">
    <property type="entry name" value="ATP_GRASP"/>
    <property type="match status" value="1"/>
</dbReference>
<dbReference type="FunFam" id="3.40.50.20:FF:000006">
    <property type="entry name" value="Phosphoribosylamine--glycine ligase, chloroplastic"/>
    <property type="match status" value="1"/>
</dbReference>
<dbReference type="GO" id="GO:0005524">
    <property type="term" value="F:ATP binding"/>
    <property type="evidence" value="ECO:0007669"/>
    <property type="project" value="UniProtKB-UniRule"/>
</dbReference>
<evidence type="ECO:0000313" key="18">
    <source>
        <dbReference type="EMBL" id="NDY42850.1"/>
    </source>
</evidence>
<evidence type="ECO:0000256" key="10">
    <source>
        <dbReference type="ARBA" id="ARBA00022842"/>
    </source>
</evidence>
<comment type="cofactor">
    <cofactor evidence="1">
        <name>Mn(2+)</name>
        <dbReference type="ChEBI" id="CHEBI:29035"/>
    </cofactor>
</comment>
<dbReference type="InterPro" id="IPR000115">
    <property type="entry name" value="PRibGlycinamide_synth"/>
</dbReference>
<evidence type="ECO:0000256" key="11">
    <source>
        <dbReference type="ARBA" id="ARBA00023211"/>
    </source>
</evidence>
<dbReference type="PROSITE" id="PS00184">
    <property type="entry name" value="GARS"/>
    <property type="match status" value="1"/>
</dbReference>
<comment type="pathway">
    <text evidence="3 15">Purine metabolism; IMP biosynthesis via de novo pathway; N(1)-(5-phospho-D-ribosyl)glycinamide from 5-phospho-alpha-D-ribose 1-diphosphate: step 2/2.</text>
</comment>
<evidence type="ECO:0000313" key="19">
    <source>
        <dbReference type="Proteomes" id="UP000469346"/>
    </source>
</evidence>
<dbReference type="RefSeq" id="WP_163298979.1">
    <property type="nucleotide sequence ID" value="NZ_JAAGRR010000091.1"/>
</dbReference>
<dbReference type="InterPro" id="IPR016185">
    <property type="entry name" value="PreATP-grasp_dom_sf"/>
</dbReference>
<dbReference type="SMART" id="SM01209">
    <property type="entry name" value="GARS_A"/>
    <property type="match status" value="1"/>
</dbReference>
<dbReference type="GO" id="GO:0006189">
    <property type="term" value="P:'de novo' IMP biosynthetic process"/>
    <property type="evidence" value="ECO:0007669"/>
    <property type="project" value="UniProtKB-UniRule"/>
</dbReference>
<dbReference type="GO" id="GO:0009113">
    <property type="term" value="P:purine nucleobase biosynthetic process"/>
    <property type="evidence" value="ECO:0007669"/>
    <property type="project" value="InterPro"/>
</dbReference>
<dbReference type="Gene3D" id="3.30.1490.20">
    <property type="entry name" value="ATP-grasp fold, A domain"/>
    <property type="match status" value="1"/>
</dbReference>
<dbReference type="InterPro" id="IPR011761">
    <property type="entry name" value="ATP-grasp"/>
</dbReference>
<dbReference type="FunFam" id="3.90.600.10:FF:000001">
    <property type="entry name" value="Trifunctional purine biosynthetic protein adenosine-3"/>
    <property type="match status" value="1"/>
</dbReference>
<evidence type="ECO:0000256" key="2">
    <source>
        <dbReference type="ARBA" id="ARBA00001946"/>
    </source>
</evidence>
<dbReference type="InterPro" id="IPR020559">
    <property type="entry name" value="PRibGlycinamide_synth_CS"/>
</dbReference>
<dbReference type="InterPro" id="IPR020560">
    <property type="entry name" value="PRibGlycinamide_synth_C-dom"/>
</dbReference>
<dbReference type="PANTHER" id="PTHR43472">
    <property type="entry name" value="PHOSPHORIBOSYLAMINE--GLYCINE LIGASE"/>
    <property type="match status" value="1"/>
</dbReference>
<keyword evidence="8 15" id="KW-0658">Purine biosynthesis</keyword>
<sequence length="431" mass="45873">MDRKRKVLVVGSGGREHALCWKLAASPRVGEVLCAPGNAGIQRHARCVPVGATDLDGLVALARSEGVDLTVVGPEAPLAAGLVDRFQAEGLRAFGPARAAARLEASKVFTKDLMARAGIPSAGYRVFEDLGAALAHIAGIETFPVVLKADGLAAGKGVIVARDRGEAEDAARLILEARAFGEAGRRLVVEDFLAGEEASFMAVTDGRTVLPLATSQDHKPVFDGDRGPNTGGMGAYSPAPVVTPAVFDAVMERIMRPTVAFMDREGCPYRGVLYGGLMIQEGEPRVLEFNCRFGDPEAQPILMRLRSDLMELFEAAEAGRLDEVRLEWDPRAAVCVVLASKGYPGGYEKGKVIHGLEEAAAMEDVMVFHAGTAMEDGRYVTAGGRVLGVTALGDDIQEAIHRAYQAVERISWEGMHYRTDIGAKAARHLGG</sequence>
<dbReference type="Proteomes" id="UP000469346">
    <property type="component" value="Unassembled WGS sequence"/>
</dbReference>
<feature type="domain" description="ATP-grasp" evidence="17">
    <location>
        <begin position="111"/>
        <end position="318"/>
    </location>
</feature>
<dbReference type="Gene3D" id="3.40.50.20">
    <property type="match status" value="1"/>
</dbReference>
<evidence type="ECO:0000259" key="17">
    <source>
        <dbReference type="PROSITE" id="PS50975"/>
    </source>
</evidence>
<name>A0A6N9TQX6_DISTH</name>
<dbReference type="Pfam" id="PF02844">
    <property type="entry name" value="GARS_N"/>
    <property type="match status" value="1"/>
</dbReference>
<evidence type="ECO:0000256" key="3">
    <source>
        <dbReference type="ARBA" id="ARBA00005174"/>
    </source>
</evidence>
<dbReference type="HAMAP" id="MF_00138">
    <property type="entry name" value="GARS"/>
    <property type="match status" value="1"/>
</dbReference>
<keyword evidence="6" id="KW-0479">Metal-binding</keyword>
<dbReference type="FunFam" id="3.30.470.20:FF:000031">
    <property type="entry name" value="Phosphoribosylamine--glycine ligase"/>
    <property type="match status" value="1"/>
</dbReference>
<keyword evidence="19" id="KW-1185">Reference proteome</keyword>
<comment type="caution">
    <text evidence="18">The sequence shown here is derived from an EMBL/GenBank/DDBJ whole genome shotgun (WGS) entry which is preliminary data.</text>
</comment>
<evidence type="ECO:0000256" key="8">
    <source>
        <dbReference type="ARBA" id="ARBA00022755"/>
    </source>
</evidence>
<dbReference type="NCBIfam" id="TIGR00877">
    <property type="entry name" value="purD"/>
    <property type="match status" value="1"/>
</dbReference>
<evidence type="ECO:0000256" key="1">
    <source>
        <dbReference type="ARBA" id="ARBA00001936"/>
    </source>
</evidence>
<dbReference type="SMART" id="SM01210">
    <property type="entry name" value="GARS_C"/>
    <property type="match status" value="1"/>
</dbReference>
<dbReference type="Gene3D" id="3.30.470.20">
    <property type="entry name" value="ATP-grasp fold, B domain"/>
    <property type="match status" value="1"/>
</dbReference>
<comment type="similarity">
    <text evidence="12 15">Belongs to the GARS family.</text>
</comment>
<dbReference type="Gene3D" id="3.90.600.10">
    <property type="entry name" value="Phosphoribosylglycinamide synthetase, C-terminal domain"/>
    <property type="match status" value="1"/>
</dbReference>
<dbReference type="EC" id="6.3.4.13" evidence="4 15"/>
<dbReference type="PANTHER" id="PTHR43472:SF1">
    <property type="entry name" value="PHOSPHORIBOSYLAMINE--GLYCINE LIGASE, CHLOROPLASTIC"/>
    <property type="match status" value="1"/>
</dbReference>
<dbReference type="EMBL" id="JAAGRR010000091">
    <property type="protein sequence ID" value="NDY42850.1"/>
    <property type="molecule type" value="Genomic_DNA"/>
</dbReference>
<comment type="cofactor">
    <cofactor evidence="2">
        <name>Mg(2+)</name>
        <dbReference type="ChEBI" id="CHEBI:18420"/>
    </cofactor>
</comment>
<dbReference type="InterPro" id="IPR037123">
    <property type="entry name" value="PRibGlycinamide_synth_C_sf"/>
</dbReference>
<evidence type="ECO:0000256" key="16">
    <source>
        <dbReference type="PROSITE-ProRule" id="PRU00409"/>
    </source>
</evidence>
<evidence type="ECO:0000256" key="15">
    <source>
        <dbReference type="HAMAP-Rule" id="MF_00138"/>
    </source>
</evidence>
<gene>
    <name evidence="15 18" type="primary">purD</name>
    <name evidence="18" type="ORF">G3N55_08335</name>
</gene>
<comment type="catalytic activity">
    <reaction evidence="15">
        <text>5-phospho-beta-D-ribosylamine + glycine + ATP = N(1)-(5-phospho-beta-D-ribosyl)glycinamide + ADP + phosphate + H(+)</text>
        <dbReference type="Rhea" id="RHEA:17453"/>
        <dbReference type="ChEBI" id="CHEBI:15378"/>
        <dbReference type="ChEBI" id="CHEBI:30616"/>
        <dbReference type="ChEBI" id="CHEBI:43474"/>
        <dbReference type="ChEBI" id="CHEBI:57305"/>
        <dbReference type="ChEBI" id="CHEBI:58681"/>
        <dbReference type="ChEBI" id="CHEBI:143788"/>
        <dbReference type="ChEBI" id="CHEBI:456216"/>
        <dbReference type="EC" id="6.3.4.13"/>
    </reaction>
</comment>
<evidence type="ECO:0000256" key="12">
    <source>
        <dbReference type="ARBA" id="ARBA00038345"/>
    </source>
</evidence>
<evidence type="ECO:0000256" key="7">
    <source>
        <dbReference type="ARBA" id="ARBA00022741"/>
    </source>
</evidence>
<dbReference type="SUPFAM" id="SSF51246">
    <property type="entry name" value="Rudiment single hybrid motif"/>
    <property type="match status" value="1"/>
</dbReference>
<evidence type="ECO:0000256" key="9">
    <source>
        <dbReference type="ARBA" id="ARBA00022840"/>
    </source>
</evidence>
<keyword evidence="5 15" id="KW-0436">Ligase</keyword>
<reference evidence="18 19" key="1">
    <citation type="submission" date="2020-02" db="EMBL/GenBank/DDBJ databases">
        <title>Comparative genomics of sulfur disproportionating microorganisms.</title>
        <authorList>
            <person name="Ward L.M."/>
            <person name="Bertran E."/>
            <person name="Johnston D.T."/>
        </authorList>
    </citation>
    <scope>NUCLEOTIDE SEQUENCE [LARGE SCALE GENOMIC DNA]</scope>
    <source>
        <strain evidence="18 19">DSM 100025</strain>
    </source>
</reference>
<dbReference type="InterPro" id="IPR020562">
    <property type="entry name" value="PRibGlycinamide_synth_N"/>
</dbReference>
<evidence type="ECO:0000256" key="13">
    <source>
        <dbReference type="ARBA" id="ARBA00042242"/>
    </source>
</evidence>
<dbReference type="InterPro" id="IPR013815">
    <property type="entry name" value="ATP_grasp_subdomain_1"/>
</dbReference>
<dbReference type="UniPathway" id="UPA00074">
    <property type="reaction ID" value="UER00125"/>
</dbReference>
<evidence type="ECO:0000256" key="5">
    <source>
        <dbReference type="ARBA" id="ARBA00022598"/>
    </source>
</evidence>
<dbReference type="GO" id="GO:0004637">
    <property type="term" value="F:phosphoribosylamine-glycine ligase activity"/>
    <property type="evidence" value="ECO:0007669"/>
    <property type="project" value="UniProtKB-UniRule"/>
</dbReference>
<dbReference type="Pfam" id="PF01071">
    <property type="entry name" value="GARS_A"/>
    <property type="match status" value="1"/>
</dbReference>
<dbReference type="InterPro" id="IPR020561">
    <property type="entry name" value="PRibGlycinamid_synth_ATP-grasp"/>
</dbReference>
<dbReference type="Pfam" id="PF02843">
    <property type="entry name" value="GARS_C"/>
    <property type="match status" value="1"/>
</dbReference>
<dbReference type="InterPro" id="IPR011054">
    <property type="entry name" value="Rudment_hybrid_motif"/>
</dbReference>
<keyword evidence="10" id="KW-0460">Magnesium</keyword>
<evidence type="ECO:0000256" key="4">
    <source>
        <dbReference type="ARBA" id="ARBA00013255"/>
    </source>
</evidence>
<organism evidence="18 19">
    <name type="scientific">Dissulfurirhabdus thermomarina</name>
    <dbReference type="NCBI Taxonomy" id="1765737"/>
    <lineage>
        <taxon>Bacteria</taxon>
        <taxon>Deltaproteobacteria</taxon>
        <taxon>Dissulfurirhabdaceae</taxon>
        <taxon>Dissulfurirhabdus</taxon>
    </lineage>
</organism>
<accession>A0A6N9TQX6</accession>
<keyword evidence="11" id="KW-0464">Manganese</keyword>
<keyword evidence="9 16" id="KW-0067">ATP-binding</keyword>
<dbReference type="GO" id="GO:0046872">
    <property type="term" value="F:metal ion binding"/>
    <property type="evidence" value="ECO:0007669"/>
    <property type="project" value="UniProtKB-KW"/>
</dbReference>
<evidence type="ECO:0000256" key="6">
    <source>
        <dbReference type="ARBA" id="ARBA00022723"/>
    </source>
</evidence>